<dbReference type="RefSeq" id="WP_175506269.1">
    <property type="nucleotide sequence ID" value="NZ_CAURQT010000003.1"/>
</dbReference>
<geneLocation type="plasmid" evidence="1 2">
    <name>unnamed1</name>
</geneLocation>
<dbReference type="EC" id="3.5.1.68" evidence="1"/>
<protein>
    <submittedName>
        <fullName evidence="1">N-formylglutamate deformylase</fullName>
        <ecNumber evidence="1">3.5.1.68</ecNumber>
    </submittedName>
</protein>
<dbReference type="InterPro" id="IPR010247">
    <property type="entry name" value="HutG_amidohyd"/>
</dbReference>
<keyword evidence="2" id="KW-1185">Reference proteome</keyword>
<dbReference type="GO" id="GO:0050129">
    <property type="term" value="F:N-formylglutamate deformylase activity"/>
    <property type="evidence" value="ECO:0007669"/>
    <property type="project" value="UniProtKB-EC"/>
</dbReference>
<organism evidence="1 2">
    <name type="scientific">Comamonas antarctica</name>
    <dbReference type="NCBI Taxonomy" id="2743470"/>
    <lineage>
        <taxon>Bacteria</taxon>
        <taxon>Pseudomonadati</taxon>
        <taxon>Pseudomonadota</taxon>
        <taxon>Betaproteobacteria</taxon>
        <taxon>Burkholderiales</taxon>
        <taxon>Comamonadaceae</taxon>
        <taxon>Comamonas</taxon>
    </lineage>
</organism>
<dbReference type="NCBIfam" id="TIGR02017">
    <property type="entry name" value="hutG_amidohyd"/>
    <property type="match status" value="1"/>
</dbReference>
<dbReference type="KEGG" id="aant:HUK68_21435"/>
<name>A0A6N1X7X4_9BURK</name>
<keyword evidence="1" id="KW-0378">Hydrolase</keyword>
<evidence type="ECO:0000313" key="2">
    <source>
        <dbReference type="Proteomes" id="UP000509579"/>
    </source>
</evidence>
<dbReference type="Gene3D" id="3.40.630.40">
    <property type="entry name" value="Zn-dependent exopeptidases"/>
    <property type="match status" value="1"/>
</dbReference>
<reference evidence="1 2" key="1">
    <citation type="submission" date="2020-06" db="EMBL/GenBank/DDBJ databases">
        <title>Acidovorax antarctica sp. nov., isolated from Corinth ice sheet soil, Antarctic Fields Peninsula.</title>
        <authorList>
            <person name="Xu Q."/>
            <person name="Peng F."/>
        </authorList>
    </citation>
    <scope>NUCLEOTIDE SEQUENCE [LARGE SCALE GENOMIC DNA]</scope>
    <source>
        <strain evidence="1 2">16-35-5</strain>
        <plasmid evidence="1 2">unnamed1</plasmid>
    </source>
</reference>
<dbReference type="Pfam" id="PF05013">
    <property type="entry name" value="FGase"/>
    <property type="match status" value="1"/>
</dbReference>
<dbReference type="Proteomes" id="UP000509579">
    <property type="component" value="Plasmid unnamed1"/>
</dbReference>
<proteinExistence type="predicted"/>
<gene>
    <name evidence="1" type="primary">hutG</name>
    <name evidence="1" type="ORF">HUK68_21435</name>
</gene>
<evidence type="ECO:0000313" key="1">
    <source>
        <dbReference type="EMBL" id="QKV55481.1"/>
    </source>
</evidence>
<dbReference type="EMBL" id="CP054841">
    <property type="protein sequence ID" value="QKV55481.1"/>
    <property type="molecule type" value="Genomic_DNA"/>
</dbReference>
<dbReference type="SUPFAM" id="SSF53187">
    <property type="entry name" value="Zn-dependent exopeptidases"/>
    <property type="match status" value="1"/>
</dbReference>
<dbReference type="InterPro" id="IPR007709">
    <property type="entry name" value="N-FG_amidohydro"/>
</dbReference>
<sequence>MSTAIETPTYHLHQGSVPLLISIPHLGTSIPAPFRELYTDEALQTGDSDWHLDQVYAVARSLGASLLGAKVSRYIVDLNRPPGGESLYPGQNTTGLCPLTTFHGNPLYKDGCAPDAAEIQRRVETYWTPYHQALQAEIERLRAQHGQVLVWEAHSIASVIPRLFDGKLPDLNFGTNGGISCDPQLFAAATAPLQAAPGFSHVVNGRFKGGYNTRHYGQPGRGVHTIQLEMCQSLYMNEAYPYEYREVTAQPVQKLIGEMLGAGLAYLSSRAK</sequence>
<accession>A0A6N1X7X4</accession>
<keyword evidence="1" id="KW-0614">Plasmid</keyword>
<dbReference type="AlphaFoldDB" id="A0A6N1X7X4"/>